<dbReference type="AlphaFoldDB" id="A0A248TFV1"/>
<dbReference type="Proteomes" id="UP000215137">
    <property type="component" value="Chromosome"/>
</dbReference>
<dbReference type="KEGG" id="bko:CKF48_06805"/>
<feature type="transmembrane region" description="Helical" evidence="1">
    <location>
        <begin position="65"/>
        <end position="87"/>
    </location>
</feature>
<gene>
    <name evidence="2" type="ORF">CKF48_06805</name>
</gene>
<protein>
    <submittedName>
        <fullName evidence="2">Uncharacterized protein</fullName>
    </submittedName>
</protein>
<name>A0A248TFV1_9BACI</name>
<accession>A0A248TFV1</accession>
<reference evidence="2 3" key="1">
    <citation type="submission" date="2017-08" db="EMBL/GenBank/DDBJ databases">
        <title>Complete Genome Sequence of Bacillus kochii Oregon-R-modENCODE STRAIN BDGP4, isolated from Drosophila melanogaster gut.</title>
        <authorList>
            <person name="Wan K.H."/>
            <person name="Yu C."/>
            <person name="Park S."/>
            <person name="Hammonds A.S."/>
            <person name="Booth B.W."/>
            <person name="Celniker S.E."/>
        </authorList>
    </citation>
    <scope>NUCLEOTIDE SEQUENCE [LARGE SCALE GENOMIC DNA]</scope>
    <source>
        <strain evidence="2 3">BDGP4</strain>
    </source>
</reference>
<evidence type="ECO:0000256" key="1">
    <source>
        <dbReference type="SAM" id="Phobius"/>
    </source>
</evidence>
<evidence type="ECO:0000313" key="3">
    <source>
        <dbReference type="Proteomes" id="UP000215137"/>
    </source>
</evidence>
<keyword evidence="1" id="KW-1133">Transmembrane helix</keyword>
<dbReference type="RefSeq" id="WP_095370638.1">
    <property type="nucleotide sequence ID" value="NZ_CP022983.1"/>
</dbReference>
<evidence type="ECO:0000313" key="2">
    <source>
        <dbReference type="EMBL" id="ASV67063.1"/>
    </source>
</evidence>
<proteinExistence type="predicted"/>
<keyword evidence="1" id="KW-0472">Membrane</keyword>
<dbReference type="EMBL" id="CP022983">
    <property type="protein sequence ID" value="ASV67063.1"/>
    <property type="molecule type" value="Genomic_DNA"/>
</dbReference>
<keyword evidence="1" id="KW-0812">Transmembrane</keyword>
<keyword evidence="3" id="KW-1185">Reference proteome</keyword>
<sequence>MGARPQEQHLIVYGKKEITIRFGLNIYGIFVILGFILSIFISPISLNEQLQFVYHTEHLLKEEKVIQLIIFLVMGAVIYFPATNIFYHQLSKREENSEIDSASA</sequence>
<feature type="transmembrane region" description="Helical" evidence="1">
    <location>
        <begin position="24"/>
        <end position="45"/>
    </location>
</feature>
<organism evidence="2 3">
    <name type="scientific">Cytobacillus kochii</name>
    <dbReference type="NCBI Taxonomy" id="859143"/>
    <lineage>
        <taxon>Bacteria</taxon>
        <taxon>Bacillati</taxon>
        <taxon>Bacillota</taxon>
        <taxon>Bacilli</taxon>
        <taxon>Bacillales</taxon>
        <taxon>Bacillaceae</taxon>
        <taxon>Cytobacillus</taxon>
    </lineage>
</organism>